<dbReference type="EMBL" id="JAGTXO010000007">
    <property type="protein sequence ID" value="KAG8466908.1"/>
    <property type="molecule type" value="Genomic_DNA"/>
</dbReference>
<feature type="signal peptide" evidence="2">
    <location>
        <begin position="1"/>
        <end position="29"/>
    </location>
</feature>
<comment type="caution">
    <text evidence="3">The sequence shown here is derived from an EMBL/GenBank/DDBJ whole genome shotgun (WGS) entry which is preliminary data.</text>
</comment>
<dbReference type="AlphaFoldDB" id="A0A8J5XGS9"/>
<evidence type="ECO:0000256" key="1">
    <source>
        <dbReference type="SAM" id="MobiDB-lite"/>
    </source>
</evidence>
<accession>A0A8J5XGS9</accession>
<evidence type="ECO:0000313" key="3">
    <source>
        <dbReference type="EMBL" id="KAG8466908.1"/>
    </source>
</evidence>
<keyword evidence="4" id="KW-1185">Reference proteome</keyword>
<keyword evidence="2" id="KW-0732">Signal</keyword>
<name>A0A8J5XGS9_DIALT</name>
<sequence>MRRGAPATGAMRARVVVAWCVALASGARSSPGVRTPPVRITFFAAARKRLPVSASPERLCAFFHEHPSIAAAELLAPHAYEPTATAHSYTCELEEVSMLGQSFRPRMRVSLSHAPITDGRAVRGAWLVRSDELQVSDTVGSAMNDVSFAAETLISWERAAGASAQLCAEVEMRVGFRAPRGFRRGARGAVERIGSAALSALLAASLANSLRSTLGALERWAEGLPDDAPAPSPTLALARPTGGRARTGAPGGADGARDDGPAVVRVRSACAPIRSVVDAPAQRRRVATWPERHARRADALNGAARALGRSVLAALAVAHCWLRVHAAQLSRLLPRVRLRVFGGRR</sequence>
<evidence type="ECO:0000256" key="2">
    <source>
        <dbReference type="SAM" id="SignalP"/>
    </source>
</evidence>
<dbReference type="Proteomes" id="UP000751190">
    <property type="component" value="Unassembled WGS sequence"/>
</dbReference>
<feature type="chain" id="PRO_5035309215" description="VASt domain-containing protein" evidence="2">
    <location>
        <begin position="30"/>
        <end position="345"/>
    </location>
</feature>
<feature type="region of interest" description="Disordered" evidence="1">
    <location>
        <begin position="225"/>
        <end position="260"/>
    </location>
</feature>
<reference evidence="3" key="1">
    <citation type="submission" date="2021-05" db="EMBL/GenBank/DDBJ databases">
        <title>The genome of the haptophyte Pavlova lutheri (Diacronema luteri, Pavlovales) - a model for lipid biosynthesis in eukaryotic algae.</title>
        <authorList>
            <person name="Hulatt C.J."/>
            <person name="Posewitz M.C."/>
        </authorList>
    </citation>
    <scope>NUCLEOTIDE SEQUENCE</scope>
    <source>
        <strain evidence="3">NIVA-4/92</strain>
    </source>
</reference>
<gene>
    <name evidence="3" type="ORF">KFE25_008287</name>
</gene>
<protein>
    <recommendedName>
        <fullName evidence="5">VASt domain-containing protein</fullName>
    </recommendedName>
</protein>
<organism evidence="3 4">
    <name type="scientific">Diacronema lutheri</name>
    <name type="common">Unicellular marine alga</name>
    <name type="synonym">Monochrysis lutheri</name>
    <dbReference type="NCBI Taxonomy" id="2081491"/>
    <lineage>
        <taxon>Eukaryota</taxon>
        <taxon>Haptista</taxon>
        <taxon>Haptophyta</taxon>
        <taxon>Pavlovophyceae</taxon>
        <taxon>Pavlovales</taxon>
        <taxon>Pavlovaceae</taxon>
        <taxon>Diacronema</taxon>
    </lineage>
</organism>
<proteinExistence type="predicted"/>
<feature type="compositionally biased region" description="Low complexity" evidence="1">
    <location>
        <begin position="235"/>
        <end position="248"/>
    </location>
</feature>
<evidence type="ECO:0000313" key="4">
    <source>
        <dbReference type="Proteomes" id="UP000751190"/>
    </source>
</evidence>
<evidence type="ECO:0008006" key="5">
    <source>
        <dbReference type="Google" id="ProtNLM"/>
    </source>
</evidence>